<evidence type="ECO:0000256" key="2">
    <source>
        <dbReference type="ARBA" id="ARBA00023015"/>
    </source>
</evidence>
<dbReference type="Gene3D" id="1.10.1740.10">
    <property type="match status" value="1"/>
</dbReference>
<dbReference type="InterPro" id="IPR013249">
    <property type="entry name" value="RNA_pol_sigma70_r4_t2"/>
</dbReference>
<dbReference type="PANTHER" id="PTHR43133">
    <property type="entry name" value="RNA POLYMERASE ECF-TYPE SIGMA FACTO"/>
    <property type="match status" value="1"/>
</dbReference>
<evidence type="ECO:0000256" key="3">
    <source>
        <dbReference type="ARBA" id="ARBA00023082"/>
    </source>
</evidence>
<evidence type="ECO:0000313" key="7">
    <source>
        <dbReference type="Proteomes" id="UP000249547"/>
    </source>
</evidence>
<dbReference type="GO" id="GO:0003677">
    <property type="term" value="F:DNA binding"/>
    <property type="evidence" value="ECO:0007669"/>
    <property type="project" value="InterPro"/>
</dbReference>
<dbReference type="SUPFAM" id="SSF88659">
    <property type="entry name" value="Sigma3 and sigma4 domains of RNA polymerase sigma factors"/>
    <property type="match status" value="1"/>
</dbReference>
<dbReference type="InterPro" id="IPR013324">
    <property type="entry name" value="RNA_pol_sigma_r3/r4-like"/>
</dbReference>
<evidence type="ECO:0000259" key="5">
    <source>
        <dbReference type="Pfam" id="PF08281"/>
    </source>
</evidence>
<dbReference type="EMBL" id="QLLL01000003">
    <property type="protein sequence ID" value="RAJ06634.1"/>
    <property type="molecule type" value="Genomic_DNA"/>
</dbReference>
<dbReference type="GO" id="GO:0006352">
    <property type="term" value="P:DNA-templated transcription initiation"/>
    <property type="evidence" value="ECO:0007669"/>
    <property type="project" value="InterPro"/>
</dbReference>
<dbReference type="Pfam" id="PF08281">
    <property type="entry name" value="Sigma70_r4_2"/>
    <property type="match status" value="1"/>
</dbReference>
<keyword evidence="3" id="KW-0731">Sigma factor</keyword>
<comment type="similarity">
    <text evidence="1">Belongs to the sigma-70 factor family. ECF subfamily.</text>
</comment>
<evidence type="ECO:0000313" key="6">
    <source>
        <dbReference type="EMBL" id="RAJ06634.1"/>
    </source>
</evidence>
<comment type="caution">
    <text evidence="6">The sequence shown here is derived from an EMBL/GenBank/DDBJ whole genome shotgun (WGS) entry which is preliminary data.</text>
</comment>
<dbReference type="InterPro" id="IPR014284">
    <property type="entry name" value="RNA_pol_sigma-70_dom"/>
</dbReference>
<dbReference type="AlphaFoldDB" id="A0A327QSM2"/>
<dbReference type="SUPFAM" id="SSF88946">
    <property type="entry name" value="Sigma2 domain of RNA polymerase sigma factors"/>
    <property type="match status" value="1"/>
</dbReference>
<keyword evidence="2" id="KW-0805">Transcription regulation</keyword>
<feature type="domain" description="RNA polymerase sigma factor 70 region 4 type 2" evidence="5">
    <location>
        <begin position="126"/>
        <end position="178"/>
    </location>
</feature>
<dbReference type="GO" id="GO:0016987">
    <property type="term" value="F:sigma factor activity"/>
    <property type="evidence" value="ECO:0007669"/>
    <property type="project" value="UniProtKB-KW"/>
</dbReference>
<dbReference type="InterPro" id="IPR013325">
    <property type="entry name" value="RNA_pol_sigma_r2"/>
</dbReference>
<gene>
    <name evidence="6" type="ORF">LX64_01761</name>
</gene>
<organism evidence="6 7">
    <name type="scientific">Chitinophaga skermanii</name>
    <dbReference type="NCBI Taxonomy" id="331697"/>
    <lineage>
        <taxon>Bacteria</taxon>
        <taxon>Pseudomonadati</taxon>
        <taxon>Bacteroidota</taxon>
        <taxon>Chitinophagia</taxon>
        <taxon>Chitinophagales</taxon>
        <taxon>Chitinophagaceae</taxon>
        <taxon>Chitinophaga</taxon>
    </lineage>
</organism>
<dbReference type="Gene3D" id="1.10.10.10">
    <property type="entry name" value="Winged helix-like DNA-binding domain superfamily/Winged helix DNA-binding domain"/>
    <property type="match status" value="1"/>
</dbReference>
<dbReference type="InterPro" id="IPR039425">
    <property type="entry name" value="RNA_pol_sigma-70-like"/>
</dbReference>
<dbReference type="InterPro" id="IPR036388">
    <property type="entry name" value="WH-like_DNA-bd_sf"/>
</dbReference>
<keyword evidence="7" id="KW-1185">Reference proteome</keyword>
<dbReference type="RefSeq" id="WP_111597237.1">
    <property type="nucleotide sequence ID" value="NZ_QLLL01000003.1"/>
</dbReference>
<dbReference type="CDD" id="cd06171">
    <property type="entry name" value="Sigma70_r4"/>
    <property type="match status" value="1"/>
</dbReference>
<name>A0A327QSM2_9BACT</name>
<protein>
    <submittedName>
        <fullName evidence="6">RNA polymerase sigma-70 factor (ECF subfamily)</fullName>
    </submittedName>
</protein>
<accession>A0A327QSM2</accession>
<dbReference type="Proteomes" id="UP000249547">
    <property type="component" value="Unassembled WGS sequence"/>
</dbReference>
<evidence type="ECO:0000256" key="4">
    <source>
        <dbReference type="ARBA" id="ARBA00023163"/>
    </source>
</evidence>
<dbReference type="OrthoDB" id="9150024at2"/>
<sequence length="183" mass="21819">MLHDDDIRVYWNSARTGDKQALFALHSNTYFHLVRFGLKICGDDELVKDCINQLFLMLWDKRQSLPDVQQVRSYLFTCLRRQLLDELAYRSKMDAAHEQFSEEIPRKELSYEEIIINVQQDEELKQKLHLALEQLSPRQKELIRLKFFEGMSYEQIAEQTTQTIKTAYNTVYDAIKQLRKILK</sequence>
<proteinExistence type="inferred from homology"/>
<dbReference type="PANTHER" id="PTHR43133:SF46">
    <property type="entry name" value="RNA POLYMERASE SIGMA-70 FACTOR ECF SUBFAMILY"/>
    <property type="match status" value="1"/>
</dbReference>
<evidence type="ECO:0000256" key="1">
    <source>
        <dbReference type="ARBA" id="ARBA00010641"/>
    </source>
</evidence>
<keyword evidence="4" id="KW-0804">Transcription</keyword>
<dbReference type="NCBIfam" id="TIGR02937">
    <property type="entry name" value="sigma70-ECF"/>
    <property type="match status" value="1"/>
</dbReference>
<reference evidence="6 7" key="1">
    <citation type="submission" date="2018-06" db="EMBL/GenBank/DDBJ databases">
        <title>Genomic Encyclopedia of Archaeal and Bacterial Type Strains, Phase II (KMG-II): from individual species to whole genera.</title>
        <authorList>
            <person name="Goeker M."/>
        </authorList>
    </citation>
    <scope>NUCLEOTIDE SEQUENCE [LARGE SCALE GENOMIC DNA]</scope>
    <source>
        <strain evidence="6 7">DSM 23857</strain>
    </source>
</reference>